<evidence type="ECO:0000313" key="4">
    <source>
        <dbReference type="Proteomes" id="UP001550628"/>
    </source>
</evidence>
<feature type="compositionally biased region" description="Low complexity" evidence="1">
    <location>
        <begin position="44"/>
        <end position="86"/>
    </location>
</feature>
<feature type="transmembrane region" description="Helical" evidence="2">
    <location>
        <begin position="18"/>
        <end position="36"/>
    </location>
</feature>
<protein>
    <recommendedName>
        <fullName evidence="5">DUF4232 domain-containing protein</fullName>
    </recommendedName>
</protein>
<evidence type="ECO:0008006" key="5">
    <source>
        <dbReference type="Google" id="ProtNLM"/>
    </source>
</evidence>
<dbReference type="Proteomes" id="UP001550628">
    <property type="component" value="Unassembled WGS sequence"/>
</dbReference>
<keyword evidence="2" id="KW-1133">Transmembrane helix</keyword>
<evidence type="ECO:0000256" key="2">
    <source>
        <dbReference type="SAM" id="Phobius"/>
    </source>
</evidence>
<organism evidence="3 4">
    <name type="scientific">Nocardia rhamnosiphila</name>
    <dbReference type="NCBI Taxonomy" id="426716"/>
    <lineage>
        <taxon>Bacteria</taxon>
        <taxon>Bacillati</taxon>
        <taxon>Actinomycetota</taxon>
        <taxon>Actinomycetes</taxon>
        <taxon>Mycobacteriales</taxon>
        <taxon>Nocardiaceae</taxon>
        <taxon>Nocardia</taxon>
    </lineage>
</organism>
<keyword evidence="4" id="KW-1185">Reference proteome</keyword>
<proteinExistence type="predicted"/>
<feature type="region of interest" description="Disordered" evidence="1">
    <location>
        <begin position="44"/>
        <end position="96"/>
    </location>
</feature>
<evidence type="ECO:0000313" key="3">
    <source>
        <dbReference type="EMBL" id="MEU1956939.1"/>
    </source>
</evidence>
<comment type="caution">
    <text evidence="3">The sequence shown here is derived from an EMBL/GenBank/DDBJ whole genome shotgun (WGS) entry which is preliminary data.</text>
</comment>
<dbReference type="RefSeq" id="WP_356959960.1">
    <property type="nucleotide sequence ID" value="NZ_JBEXYG010000026.1"/>
</dbReference>
<keyword evidence="2" id="KW-0812">Transmembrane</keyword>
<reference evidence="3 4" key="1">
    <citation type="submission" date="2024-06" db="EMBL/GenBank/DDBJ databases">
        <title>The Natural Products Discovery Center: Release of the First 8490 Sequenced Strains for Exploring Actinobacteria Biosynthetic Diversity.</title>
        <authorList>
            <person name="Kalkreuter E."/>
            <person name="Kautsar S.A."/>
            <person name="Yang D."/>
            <person name="Bader C.D."/>
            <person name="Teijaro C.N."/>
            <person name="Fluegel L."/>
            <person name="Davis C.M."/>
            <person name="Simpson J.R."/>
            <person name="Lauterbach L."/>
            <person name="Steele A.D."/>
            <person name="Gui C."/>
            <person name="Meng S."/>
            <person name="Li G."/>
            <person name="Viehrig K."/>
            <person name="Ye F."/>
            <person name="Su P."/>
            <person name="Kiefer A.F."/>
            <person name="Nichols A."/>
            <person name="Cepeda A.J."/>
            <person name="Yan W."/>
            <person name="Fan B."/>
            <person name="Jiang Y."/>
            <person name="Adhikari A."/>
            <person name="Zheng C.-J."/>
            <person name="Schuster L."/>
            <person name="Cowan T.M."/>
            <person name="Smanski M.J."/>
            <person name="Chevrette M.G."/>
            <person name="De Carvalho L.P.S."/>
            <person name="Shen B."/>
        </authorList>
    </citation>
    <scope>NUCLEOTIDE SEQUENCE [LARGE SCALE GENOMIC DNA]</scope>
    <source>
        <strain evidence="3 4">NPDC019708</strain>
    </source>
</reference>
<dbReference type="EMBL" id="JBEYBF010000048">
    <property type="protein sequence ID" value="MEU1956939.1"/>
    <property type="molecule type" value="Genomic_DNA"/>
</dbReference>
<sequence>MLEPTGPLPPEIYWRRRVFAIGALVVALAVVIWLAVTVSRGGDAPDAAAAASTSETTEPGPGPAAASTTTATGTRASGTVSGTRTTEPTPAASGQCADQSLAIKVSVGQPTYQVGEEPVFGIVITNISGAPCTRDMGSGLQRVSVHSLDGGRQLWASTDCFPDGDPDVRTLDRGEQAAFTVTWTGATSQPECAGERVQVPAGAYNVVAQMGSVHSAPEPFNIA</sequence>
<name>A0ABV2X1B1_9NOCA</name>
<evidence type="ECO:0000256" key="1">
    <source>
        <dbReference type="SAM" id="MobiDB-lite"/>
    </source>
</evidence>
<accession>A0ABV2X1B1</accession>
<keyword evidence="2" id="KW-0472">Membrane</keyword>
<gene>
    <name evidence="3" type="ORF">ABZ510_34455</name>
</gene>